<gene>
    <name evidence="1" type="ORF">HO173_010410</name>
</gene>
<accession>A0A8H6L0Y0</accession>
<comment type="caution">
    <text evidence="1">The sequence shown here is derived from an EMBL/GenBank/DDBJ whole genome shotgun (WGS) entry which is preliminary data.</text>
</comment>
<dbReference type="EMBL" id="JACCJC010000057">
    <property type="protein sequence ID" value="KAF6231449.1"/>
    <property type="molecule type" value="Genomic_DNA"/>
</dbReference>
<evidence type="ECO:0000313" key="2">
    <source>
        <dbReference type="Proteomes" id="UP000578531"/>
    </source>
</evidence>
<evidence type="ECO:0000313" key="1">
    <source>
        <dbReference type="EMBL" id="KAF6231449.1"/>
    </source>
</evidence>
<dbReference type="Proteomes" id="UP000578531">
    <property type="component" value="Unassembled WGS sequence"/>
</dbReference>
<proteinExistence type="predicted"/>
<reference evidence="1 2" key="1">
    <citation type="journal article" date="2020" name="Genomics">
        <title>Complete, high-quality genomes from long-read metagenomic sequencing of two wolf lichen thalli reveals enigmatic genome architecture.</title>
        <authorList>
            <person name="McKenzie S.K."/>
            <person name="Walston R.F."/>
            <person name="Allen J.L."/>
        </authorList>
    </citation>
    <scope>NUCLEOTIDE SEQUENCE [LARGE SCALE GENOMIC DNA]</scope>
    <source>
        <strain evidence="1">WasteWater2</strain>
    </source>
</reference>
<dbReference type="RefSeq" id="XP_037160881.1">
    <property type="nucleotide sequence ID" value="XM_037312295.1"/>
</dbReference>
<organism evidence="1 2">
    <name type="scientific">Letharia columbiana</name>
    <dbReference type="NCBI Taxonomy" id="112416"/>
    <lineage>
        <taxon>Eukaryota</taxon>
        <taxon>Fungi</taxon>
        <taxon>Dikarya</taxon>
        <taxon>Ascomycota</taxon>
        <taxon>Pezizomycotina</taxon>
        <taxon>Lecanoromycetes</taxon>
        <taxon>OSLEUM clade</taxon>
        <taxon>Lecanoromycetidae</taxon>
        <taxon>Lecanorales</taxon>
        <taxon>Lecanorineae</taxon>
        <taxon>Parmeliaceae</taxon>
        <taxon>Letharia</taxon>
    </lineage>
</organism>
<keyword evidence="2" id="KW-1185">Reference proteome</keyword>
<sequence length="189" mass="21022">MSVKSALVLGYLHDDRDISTSCRHVISNPIAIVPPSDLNAETFKATRIHTSTDSVMSGLGIPGFVVGLSGRTAVAEKGFVIWRSIGVANVFGPNVVEDVAKLSMEYYRFEAWTNAVSFLLTAQKRSQSKPTALGMLSPFLEPAAPTTNIHDALLRQHYVMFRETHIYSVVKFCEYRQEVFEKNEDELLP</sequence>
<name>A0A8H6L0Y0_9LECA</name>
<dbReference type="GeneID" id="59292056"/>
<protein>
    <submittedName>
        <fullName evidence="1">Uncharacterized protein</fullName>
    </submittedName>
</protein>
<dbReference type="AlphaFoldDB" id="A0A8H6L0Y0"/>